<keyword evidence="5 7" id="KW-1133">Transmembrane helix</keyword>
<comment type="similarity">
    <text evidence="2">Belongs to the major facilitator superfamily. Sugar transporter (TC 2.A.1.1) family.</text>
</comment>
<dbReference type="InterPro" id="IPR020846">
    <property type="entry name" value="MFS_dom"/>
</dbReference>
<dbReference type="InterPro" id="IPR036259">
    <property type="entry name" value="MFS_trans_sf"/>
</dbReference>
<evidence type="ECO:0000256" key="4">
    <source>
        <dbReference type="ARBA" id="ARBA00022692"/>
    </source>
</evidence>
<dbReference type="SUPFAM" id="SSF103473">
    <property type="entry name" value="MFS general substrate transporter"/>
    <property type="match status" value="1"/>
</dbReference>
<keyword evidence="4 7" id="KW-0812">Transmembrane</keyword>
<dbReference type="OrthoDB" id="5290825at2759"/>
<accession>A0A5N6KV21</accession>
<feature type="domain" description="Major facilitator superfamily (MFS) profile" evidence="8">
    <location>
        <begin position="114"/>
        <end position="560"/>
    </location>
</feature>
<dbReference type="PANTHER" id="PTHR48020:SF17">
    <property type="entry name" value="SUGAR TRANSPORTER, PUTATIVE (AFU_ORTHOLOGUE AFUA_8G06870)-RELATED"/>
    <property type="match status" value="1"/>
</dbReference>
<dbReference type="PROSITE" id="PS00216">
    <property type="entry name" value="SUGAR_TRANSPORT_1"/>
    <property type="match status" value="1"/>
</dbReference>
<evidence type="ECO:0000256" key="2">
    <source>
        <dbReference type="ARBA" id="ARBA00010992"/>
    </source>
</evidence>
<dbReference type="InterPro" id="IPR005829">
    <property type="entry name" value="Sugar_transporter_CS"/>
</dbReference>
<dbReference type="NCBIfam" id="TIGR00879">
    <property type="entry name" value="SP"/>
    <property type="match status" value="1"/>
</dbReference>
<dbReference type="GO" id="GO:0022857">
    <property type="term" value="F:transmembrane transporter activity"/>
    <property type="evidence" value="ECO:0007669"/>
    <property type="project" value="InterPro"/>
</dbReference>
<evidence type="ECO:0000313" key="9">
    <source>
        <dbReference type="EMBL" id="KAB8346234.1"/>
    </source>
</evidence>
<feature type="transmembrane region" description="Helical" evidence="7">
    <location>
        <begin position="186"/>
        <end position="204"/>
    </location>
</feature>
<dbReference type="PRINTS" id="PR00171">
    <property type="entry name" value="SUGRTRNSPORT"/>
</dbReference>
<proteinExistence type="inferred from homology"/>
<evidence type="ECO:0000256" key="3">
    <source>
        <dbReference type="ARBA" id="ARBA00022448"/>
    </source>
</evidence>
<keyword evidence="6 7" id="KW-0472">Membrane</keyword>
<keyword evidence="3" id="KW-0813">Transport</keyword>
<evidence type="ECO:0000256" key="1">
    <source>
        <dbReference type="ARBA" id="ARBA00004141"/>
    </source>
</evidence>
<organism evidence="9 10">
    <name type="scientific">Carpinus fangiana</name>
    <dbReference type="NCBI Taxonomy" id="176857"/>
    <lineage>
        <taxon>Eukaryota</taxon>
        <taxon>Viridiplantae</taxon>
        <taxon>Streptophyta</taxon>
        <taxon>Embryophyta</taxon>
        <taxon>Tracheophyta</taxon>
        <taxon>Spermatophyta</taxon>
        <taxon>Magnoliopsida</taxon>
        <taxon>eudicotyledons</taxon>
        <taxon>Gunneridae</taxon>
        <taxon>Pentapetalae</taxon>
        <taxon>rosids</taxon>
        <taxon>fabids</taxon>
        <taxon>Fagales</taxon>
        <taxon>Betulaceae</taxon>
        <taxon>Carpinus</taxon>
    </lineage>
</organism>
<feature type="transmembrane region" description="Helical" evidence="7">
    <location>
        <begin position="409"/>
        <end position="431"/>
    </location>
</feature>
<protein>
    <recommendedName>
        <fullName evidence="8">Major facilitator superfamily (MFS) profile domain-containing protein</fullName>
    </recommendedName>
</protein>
<feature type="transmembrane region" description="Helical" evidence="7">
    <location>
        <begin position="505"/>
        <end position="526"/>
    </location>
</feature>
<gene>
    <name evidence="9" type="ORF">FH972_023279</name>
</gene>
<evidence type="ECO:0000259" key="8">
    <source>
        <dbReference type="PROSITE" id="PS50850"/>
    </source>
</evidence>
<dbReference type="GO" id="GO:0016020">
    <property type="term" value="C:membrane"/>
    <property type="evidence" value="ECO:0007669"/>
    <property type="project" value="UniProtKB-SubCell"/>
</dbReference>
<dbReference type="EMBL" id="VIBQ01000013">
    <property type="protein sequence ID" value="KAB8346234.1"/>
    <property type="molecule type" value="Genomic_DNA"/>
</dbReference>
<keyword evidence="10" id="KW-1185">Reference proteome</keyword>
<feature type="transmembrane region" description="Helical" evidence="7">
    <location>
        <begin position="538"/>
        <end position="556"/>
    </location>
</feature>
<sequence>MRAGATSLVERVQNAVDSPPIDGEYSINGLLVNPFAGKSREEMDYMIKNFMAVTQIDSHSTDLFCKGALLAQNSDAFKDGELDGMSLRPEEQRALKAEGPDGNKWDQPGILYALVACCSMGAAVQGWDETAVNQAQIYYGPSLGLGGDDLHPSFRLGLLNSAPYLCCAVLGCWLTDPMNHYLGRRGTIFVSCLISSLSCLWQGFTNTWWHMFIARLALGLGIGPKSATVPVYAAESTPKQIRGALVMMWQTWTAFGIMLGYISGVVFRDVKEDLNWRLIIASPCVLPLVVCAYVYTLPESPRWLLAKARRSRGDGSKYYQKSFDSLRRLRKTPLQAARDMILIYYSLENEISIKKQRNRFIEMFSVPRNRRGLQASSLVMFLQQFCGVNVLAYYSSLVFQIAGYTKPDAALASMGFGIINFVFALPAFYTIDSFGRRNLLLCTFPLMAIFQLLTGLAFLAPDKSMGRKVLVTVGMYLFSVAYSPGEGPVPFLYSSESMPLYVRDLGMSLFTAVTWLFNFILSITFPPFLEAFGLTGTFGYYAAWCVVGFFGILLIVPETANQTLEELDARFSIPTRKHSVYGLKQLRWCFMRFVLFRKCEKPEIDVEVSIPGNSTGTGRSSSMMPSAAGHGTFIGPGGNAPTLVVRRKFNPRANTNRHGSVETYSLDQV</sequence>
<feature type="transmembrane region" description="Helical" evidence="7">
    <location>
        <begin position="438"/>
        <end position="461"/>
    </location>
</feature>
<evidence type="ECO:0000256" key="6">
    <source>
        <dbReference type="ARBA" id="ARBA00023136"/>
    </source>
</evidence>
<evidence type="ECO:0000313" key="10">
    <source>
        <dbReference type="Proteomes" id="UP000327013"/>
    </source>
</evidence>
<dbReference type="PROSITE" id="PS50850">
    <property type="entry name" value="MFS"/>
    <property type="match status" value="1"/>
</dbReference>
<evidence type="ECO:0000256" key="5">
    <source>
        <dbReference type="ARBA" id="ARBA00022989"/>
    </source>
</evidence>
<dbReference type="AlphaFoldDB" id="A0A5N6KV21"/>
<dbReference type="InterPro" id="IPR005828">
    <property type="entry name" value="MFS_sugar_transport-like"/>
</dbReference>
<comment type="subcellular location">
    <subcellularLocation>
        <location evidence="1">Membrane</location>
        <topology evidence="1">Multi-pass membrane protein</topology>
    </subcellularLocation>
</comment>
<feature type="transmembrane region" description="Helical" evidence="7">
    <location>
        <begin position="244"/>
        <end position="262"/>
    </location>
</feature>
<dbReference type="InterPro" id="IPR003663">
    <property type="entry name" value="Sugar/inositol_transpt"/>
</dbReference>
<dbReference type="Gene3D" id="1.20.1250.20">
    <property type="entry name" value="MFS general substrate transporter like domains"/>
    <property type="match status" value="1"/>
</dbReference>
<dbReference type="Pfam" id="PF00083">
    <property type="entry name" value="Sugar_tr"/>
    <property type="match status" value="1"/>
</dbReference>
<comment type="caution">
    <text evidence="9">The sequence shown here is derived from an EMBL/GenBank/DDBJ whole genome shotgun (WGS) entry which is preliminary data.</text>
</comment>
<dbReference type="Proteomes" id="UP000327013">
    <property type="component" value="Unassembled WGS sequence"/>
</dbReference>
<dbReference type="InterPro" id="IPR050814">
    <property type="entry name" value="Myo-inositol_Transporter"/>
</dbReference>
<evidence type="ECO:0000256" key="7">
    <source>
        <dbReference type="SAM" id="Phobius"/>
    </source>
</evidence>
<name>A0A5N6KV21_9ROSI</name>
<feature type="transmembrane region" description="Helical" evidence="7">
    <location>
        <begin position="274"/>
        <end position="295"/>
    </location>
</feature>
<feature type="transmembrane region" description="Helical" evidence="7">
    <location>
        <begin position="473"/>
        <end position="493"/>
    </location>
</feature>
<dbReference type="PANTHER" id="PTHR48020">
    <property type="entry name" value="PROTON MYO-INOSITOL COTRANSPORTER"/>
    <property type="match status" value="1"/>
</dbReference>
<reference evidence="9 10" key="1">
    <citation type="submission" date="2019-06" db="EMBL/GenBank/DDBJ databases">
        <title>A chromosomal-level reference genome of Carpinus fangiana (Coryloideae, Betulaceae).</title>
        <authorList>
            <person name="Yang X."/>
            <person name="Wang Z."/>
            <person name="Zhang L."/>
            <person name="Hao G."/>
            <person name="Liu J."/>
            <person name="Yang Y."/>
        </authorList>
    </citation>
    <scope>NUCLEOTIDE SEQUENCE [LARGE SCALE GENOMIC DNA]</scope>
    <source>
        <strain evidence="9">Cfa_2016G</strain>
        <tissue evidence="9">Leaf</tissue>
    </source>
</reference>